<dbReference type="RefSeq" id="WP_176254813.1">
    <property type="nucleotide sequence ID" value="NZ_BAABXL010000001.1"/>
</dbReference>
<protein>
    <submittedName>
        <fullName evidence="2">Uncharacterized protein</fullName>
    </submittedName>
</protein>
<dbReference type="EMBL" id="BAABXL010000001">
    <property type="protein sequence ID" value="GAA6270472.1"/>
    <property type="molecule type" value="Genomic_DNA"/>
</dbReference>
<gene>
    <name evidence="2" type="ORF">F130042H8_35320</name>
</gene>
<proteinExistence type="predicted"/>
<keyword evidence="1" id="KW-1133">Transmembrane helix</keyword>
<dbReference type="Proteomes" id="UP001600894">
    <property type="component" value="Unassembled WGS sequence"/>
</dbReference>
<comment type="caution">
    <text evidence="2">The sequence shown here is derived from an EMBL/GenBank/DDBJ whole genome shotgun (WGS) entry which is preliminary data.</text>
</comment>
<organism evidence="2 3">
    <name type="scientific">Enterocloster alcoholdehydrogenati</name>
    <dbReference type="NCBI Taxonomy" id="2547410"/>
    <lineage>
        <taxon>Bacteria</taxon>
        <taxon>Bacillati</taxon>
        <taxon>Bacillota</taxon>
        <taxon>Clostridia</taxon>
        <taxon>Lachnospirales</taxon>
        <taxon>Lachnospiraceae</taxon>
        <taxon>Enterocloster</taxon>
    </lineage>
</organism>
<reference evidence="2 3" key="1">
    <citation type="submission" date="2024-04" db="EMBL/GenBank/DDBJ databases">
        <title>Defined microbial consortia suppress multidrug-resistant proinflammatory Enterobacteriaceae via ecological control.</title>
        <authorList>
            <person name="Furuichi M."/>
            <person name="Kawaguchi T."/>
            <person name="Pust M."/>
            <person name="Yasuma K."/>
            <person name="Plichta D."/>
            <person name="Hasegawa N."/>
            <person name="Ohya T."/>
            <person name="Bhattarai S."/>
            <person name="Sasajima S."/>
            <person name="Aoto Y."/>
            <person name="Tuganbaev T."/>
            <person name="Yaginuma M."/>
            <person name="Ueda M."/>
            <person name="Okahashi N."/>
            <person name="Amafuji K."/>
            <person name="Kiridooshi Y."/>
            <person name="Sugita K."/>
            <person name="Strazar M."/>
            <person name="Skelly A."/>
            <person name="Suda W."/>
            <person name="Hattori M."/>
            <person name="Nakamoto N."/>
            <person name="Caballero S."/>
            <person name="Norman J."/>
            <person name="Olle B."/>
            <person name="Tanoue T."/>
            <person name="Arita M."/>
            <person name="Bucci V."/>
            <person name="Atarashi K."/>
            <person name="Xavier R."/>
            <person name="Honda K."/>
        </authorList>
    </citation>
    <scope>NUCLEOTIDE SEQUENCE [LARGE SCALE GENOMIC DNA]</scope>
    <source>
        <strain evidence="3">f13</strain>
    </source>
</reference>
<keyword evidence="3" id="KW-1185">Reference proteome</keyword>
<evidence type="ECO:0000313" key="2">
    <source>
        <dbReference type="EMBL" id="GAA6270472.1"/>
    </source>
</evidence>
<sequence>MKLSKRERALLWTVFLMALWLMFYRFYMEPILIQLDGCEEEIREIQSRMERISSRKSGEQEALSPEEAGQGQLFYRNLTAGDMDRILRELAVASQIELLSFETGETSPMGTAGFYQTPVKLEFRCAGLNQWSDLAERIGSRGLGLQVKEVSLWEEETKDGAAGGRKGTMTVMFCHENE</sequence>
<accession>A0ABQ0B2H2</accession>
<keyword evidence="1" id="KW-0472">Membrane</keyword>
<evidence type="ECO:0000313" key="3">
    <source>
        <dbReference type="Proteomes" id="UP001600894"/>
    </source>
</evidence>
<name>A0ABQ0B2H2_9FIRM</name>
<evidence type="ECO:0000256" key="1">
    <source>
        <dbReference type="SAM" id="Phobius"/>
    </source>
</evidence>
<keyword evidence="1" id="KW-0812">Transmembrane</keyword>
<feature type="transmembrane region" description="Helical" evidence="1">
    <location>
        <begin position="9"/>
        <end position="27"/>
    </location>
</feature>